<dbReference type="PANTHER" id="PTHR43767">
    <property type="entry name" value="LONG-CHAIN-FATTY-ACID--COA LIGASE"/>
    <property type="match status" value="1"/>
</dbReference>
<dbReference type="Gene3D" id="3.30.300.30">
    <property type="match status" value="1"/>
</dbReference>
<name>A0A2S4HFK2_9GAMM</name>
<evidence type="ECO:0000313" key="5">
    <source>
        <dbReference type="EMBL" id="POP52766.1"/>
    </source>
</evidence>
<dbReference type="InterPro" id="IPR042099">
    <property type="entry name" value="ANL_N_sf"/>
</dbReference>
<evidence type="ECO:0000259" key="3">
    <source>
        <dbReference type="Pfam" id="PF00501"/>
    </source>
</evidence>
<comment type="caution">
    <text evidence="5">The sequence shown here is derived from an EMBL/GenBank/DDBJ whole genome shotgun (WGS) entry which is preliminary data.</text>
</comment>
<proteinExistence type="inferred from homology"/>
<dbReference type="NCBIfam" id="NF004837">
    <property type="entry name" value="PRK06187.1"/>
    <property type="match status" value="1"/>
</dbReference>
<accession>A0A2S4HFK2</accession>
<reference evidence="5 6" key="1">
    <citation type="submission" date="2018-01" db="EMBL/GenBank/DDBJ databases">
        <authorList>
            <person name="Yu X.-D."/>
        </authorList>
    </citation>
    <scope>NUCLEOTIDE SEQUENCE [LARGE SCALE GENOMIC DNA]</scope>
    <source>
        <strain evidence="5 6">ZX-21</strain>
    </source>
</reference>
<dbReference type="Gene3D" id="3.40.50.12780">
    <property type="entry name" value="N-terminal domain of ligase-like"/>
    <property type="match status" value="1"/>
</dbReference>
<keyword evidence="2" id="KW-0436">Ligase</keyword>
<dbReference type="EMBL" id="PQGG01000024">
    <property type="protein sequence ID" value="POP52766.1"/>
    <property type="molecule type" value="Genomic_DNA"/>
</dbReference>
<dbReference type="InterPro" id="IPR000873">
    <property type="entry name" value="AMP-dep_synth/lig_dom"/>
</dbReference>
<gene>
    <name evidence="5" type="ORF">C0068_10185</name>
</gene>
<dbReference type="InterPro" id="IPR050237">
    <property type="entry name" value="ATP-dep_AMP-bd_enzyme"/>
</dbReference>
<organism evidence="5 6">
    <name type="scientific">Zhongshania marina</name>
    <dbReference type="NCBI Taxonomy" id="2304603"/>
    <lineage>
        <taxon>Bacteria</taxon>
        <taxon>Pseudomonadati</taxon>
        <taxon>Pseudomonadota</taxon>
        <taxon>Gammaproteobacteria</taxon>
        <taxon>Cellvibrionales</taxon>
        <taxon>Spongiibacteraceae</taxon>
        <taxon>Zhongshania</taxon>
    </lineage>
</organism>
<protein>
    <submittedName>
        <fullName evidence="5">Acyl-CoA synthase</fullName>
    </submittedName>
</protein>
<dbReference type="Proteomes" id="UP000237222">
    <property type="component" value="Unassembled WGS sequence"/>
</dbReference>
<dbReference type="InterPro" id="IPR025110">
    <property type="entry name" value="AMP-bd_C"/>
</dbReference>
<dbReference type="Pfam" id="PF00501">
    <property type="entry name" value="AMP-binding"/>
    <property type="match status" value="1"/>
</dbReference>
<dbReference type="FunFam" id="3.30.300.30:FF:000008">
    <property type="entry name" value="2,3-dihydroxybenzoate-AMP ligase"/>
    <property type="match status" value="1"/>
</dbReference>
<evidence type="ECO:0000256" key="1">
    <source>
        <dbReference type="ARBA" id="ARBA00006432"/>
    </source>
</evidence>
<feature type="domain" description="AMP-binding enzyme C-terminal" evidence="4">
    <location>
        <begin position="424"/>
        <end position="499"/>
    </location>
</feature>
<dbReference type="GO" id="GO:0016878">
    <property type="term" value="F:acid-thiol ligase activity"/>
    <property type="evidence" value="ECO:0007669"/>
    <property type="project" value="UniProtKB-ARBA"/>
</dbReference>
<dbReference type="AlphaFoldDB" id="A0A2S4HFK2"/>
<evidence type="ECO:0000256" key="2">
    <source>
        <dbReference type="ARBA" id="ARBA00022598"/>
    </source>
</evidence>
<dbReference type="OrthoDB" id="9803968at2"/>
<evidence type="ECO:0000259" key="4">
    <source>
        <dbReference type="Pfam" id="PF13193"/>
    </source>
</evidence>
<dbReference type="RefSeq" id="WP_103684389.1">
    <property type="nucleotide sequence ID" value="NZ_PQGG01000024.1"/>
</dbReference>
<dbReference type="PANTHER" id="PTHR43767:SF1">
    <property type="entry name" value="NONRIBOSOMAL PEPTIDE SYNTHASE PES1 (EUROFUNG)-RELATED"/>
    <property type="match status" value="1"/>
</dbReference>
<feature type="domain" description="AMP-dependent synthetase/ligase" evidence="3">
    <location>
        <begin position="8"/>
        <end position="374"/>
    </location>
</feature>
<dbReference type="SUPFAM" id="SSF56801">
    <property type="entry name" value="Acetyl-CoA synthetase-like"/>
    <property type="match status" value="1"/>
</dbReference>
<comment type="similarity">
    <text evidence="1">Belongs to the ATP-dependent AMP-binding enzyme family.</text>
</comment>
<evidence type="ECO:0000313" key="6">
    <source>
        <dbReference type="Proteomes" id="UP000237222"/>
    </source>
</evidence>
<dbReference type="InterPro" id="IPR045851">
    <property type="entry name" value="AMP-bd_C_sf"/>
</dbReference>
<dbReference type="Pfam" id="PF13193">
    <property type="entry name" value="AMP-binding_C"/>
    <property type="match status" value="1"/>
</dbReference>
<sequence>MLIHQMIEYNAQNYPALNALRFAGATITYEQFNTRATALAAGLQELGLKPGCRLALLAKNSLEYPLLLLACLKAGITLVPLNYRLAPMELSYILSDSKSEMLVVGDEELLNAAAQSEAVAGIAHRFYCGGAQGDWRGLAELEIDAANLSPHHGSEQDTVLQLYTSGTTGYPKGVMIGHRQLSDGYIMTNQITPRAQVADSGIIPLPMFHVAGMAATLYWLCNGMTVELMADFIPQQVVDAIISNDRCDIVLVPAMIQAILAFVPNIQDYDFSSLKRITYGASPISLKTLQTALKIFKCDFVQGFGMTELSCMVLCLQPSDHERALAGEPNLLRSCGRPLPGAELKIVDEQGNTLAPGETGELLVRSSTTMQGYWQLPEKTAETVVDGWLHTGDAGYLDEDGFFYIRDRVKDMIVSGGENIYPAEVENALFSHPAIQDVAVIGVPDIKFGEAALAVCVLKAGETVDGNALVEFCKTRLAGYKTPRQYSFVQELPRNPSGKVLKRILREPYWENTERQVG</sequence>